<sequence length="122" mass="13058">MATLGPGILVEGNSEEESAVLREEIAEQPTQPSLPAPEPAGSDQEDDDTFIVVRCPVKSEFLKLEAGRGGETQGLGVHRRRCLQIKSFLDIGSDETAEISVGGGSTGASDHNHIEDYIYIGY</sequence>
<evidence type="ECO:0000313" key="2">
    <source>
        <dbReference type="EMBL" id="OLQ13842.1"/>
    </source>
</evidence>
<gene>
    <name evidence="2" type="ORF">AK812_SmicGene2043</name>
</gene>
<dbReference type="AlphaFoldDB" id="A0A1Q9F2K3"/>
<evidence type="ECO:0000256" key="1">
    <source>
        <dbReference type="SAM" id="MobiDB-lite"/>
    </source>
</evidence>
<comment type="caution">
    <text evidence="2">The sequence shown here is derived from an EMBL/GenBank/DDBJ whole genome shotgun (WGS) entry which is preliminary data.</text>
</comment>
<dbReference type="Proteomes" id="UP000186817">
    <property type="component" value="Unassembled WGS sequence"/>
</dbReference>
<dbReference type="EMBL" id="LSRX01000022">
    <property type="protein sequence ID" value="OLQ13842.1"/>
    <property type="molecule type" value="Genomic_DNA"/>
</dbReference>
<feature type="region of interest" description="Disordered" evidence="1">
    <location>
        <begin position="25"/>
        <end position="47"/>
    </location>
</feature>
<name>A0A1Q9F2K3_SYMMI</name>
<reference evidence="2 3" key="1">
    <citation type="submission" date="2016-02" db="EMBL/GenBank/DDBJ databases">
        <title>Genome analysis of coral dinoflagellate symbionts highlights evolutionary adaptations to a symbiotic lifestyle.</title>
        <authorList>
            <person name="Aranda M."/>
            <person name="Li Y."/>
            <person name="Liew Y.J."/>
            <person name="Baumgarten S."/>
            <person name="Simakov O."/>
            <person name="Wilson M."/>
            <person name="Piel J."/>
            <person name="Ashoor H."/>
            <person name="Bougouffa S."/>
            <person name="Bajic V.B."/>
            <person name="Ryu T."/>
            <person name="Ravasi T."/>
            <person name="Bayer T."/>
            <person name="Micklem G."/>
            <person name="Kim H."/>
            <person name="Bhak J."/>
            <person name="Lajeunesse T.C."/>
            <person name="Voolstra C.R."/>
        </authorList>
    </citation>
    <scope>NUCLEOTIDE SEQUENCE [LARGE SCALE GENOMIC DNA]</scope>
    <source>
        <strain evidence="2 3">CCMP2467</strain>
    </source>
</reference>
<accession>A0A1Q9F2K3</accession>
<organism evidence="2 3">
    <name type="scientific">Symbiodinium microadriaticum</name>
    <name type="common">Dinoflagellate</name>
    <name type="synonym">Zooxanthella microadriatica</name>
    <dbReference type="NCBI Taxonomy" id="2951"/>
    <lineage>
        <taxon>Eukaryota</taxon>
        <taxon>Sar</taxon>
        <taxon>Alveolata</taxon>
        <taxon>Dinophyceae</taxon>
        <taxon>Suessiales</taxon>
        <taxon>Symbiodiniaceae</taxon>
        <taxon>Symbiodinium</taxon>
    </lineage>
</organism>
<evidence type="ECO:0000313" key="3">
    <source>
        <dbReference type="Proteomes" id="UP000186817"/>
    </source>
</evidence>
<proteinExistence type="predicted"/>
<dbReference type="OrthoDB" id="421924at2759"/>
<protein>
    <submittedName>
        <fullName evidence="2">Uncharacterized protein</fullName>
    </submittedName>
</protein>
<keyword evidence="3" id="KW-1185">Reference proteome</keyword>